<evidence type="ECO:0000256" key="1">
    <source>
        <dbReference type="SAM" id="Phobius"/>
    </source>
</evidence>
<evidence type="ECO:0000313" key="3">
    <source>
        <dbReference type="Proteomes" id="UP000265816"/>
    </source>
</evidence>
<proteinExistence type="predicted"/>
<keyword evidence="1" id="KW-1133">Transmembrane helix</keyword>
<protein>
    <submittedName>
        <fullName evidence="2">Uncharacterized protein</fullName>
    </submittedName>
</protein>
<gene>
    <name evidence="2" type="ORF">D1970_04890</name>
</gene>
<dbReference type="Proteomes" id="UP000265816">
    <property type="component" value="Unassembled WGS sequence"/>
</dbReference>
<dbReference type="RefSeq" id="WP_119111769.1">
    <property type="nucleotide sequence ID" value="NZ_CBCSEO010000007.1"/>
</dbReference>
<feature type="transmembrane region" description="Helical" evidence="1">
    <location>
        <begin position="252"/>
        <end position="274"/>
    </location>
</feature>
<name>A0A398BBG5_9BACI</name>
<feature type="transmembrane region" description="Helical" evidence="1">
    <location>
        <begin position="7"/>
        <end position="27"/>
    </location>
</feature>
<feature type="transmembrane region" description="Helical" evidence="1">
    <location>
        <begin position="150"/>
        <end position="170"/>
    </location>
</feature>
<evidence type="ECO:0000313" key="2">
    <source>
        <dbReference type="EMBL" id="RID87509.1"/>
    </source>
</evidence>
<dbReference type="AlphaFoldDB" id="A0A398BBG5"/>
<feature type="transmembrane region" description="Helical" evidence="1">
    <location>
        <begin position="193"/>
        <end position="213"/>
    </location>
</feature>
<feature type="transmembrane region" description="Helical" evidence="1">
    <location>
        <begin position="220"/>
        <end position="240"/>
    </location>
</feature>
<comment type="caution">
    <text evidence="2">The sequence shown here is derived from an EMBL/GenBank/DDBJ whole genome shotgun (WGS) entry which is preliminary data.</text>
</comment>
<organism evidence="2 3">
    <name type="scientific">Mesobacillus zeae</name>
    <dbReference type="NCBI Taxonomy" id="1917180"/>
    <lineage>
        <taxon>Bacteria</taxon>
        <taxon>Bacillati</taxon>
        <taxon>Bacillota</taxon>
        <taxon>Bacilli</taxon>
        <taxon>Bacillales</taxon>
        <taxon>Bacillaceae</taxon>
        <taxon>Mesobacillus</taxon>
    </lineage>
</organism>
<feature type="transmembrane region" description="Helical" evidence="1">
    <location>
        <begin position="94"/>
        <end position="114"/>
    </location>
</feature>
<feature type="transmembrane region" description="Helical" evidence="1">
    <location>
        <begin position="61"/>
        <end position="82"/>
    </location>
</feature>
<sequence length="284" mass="31719">MKKNINYLDIITIFLLCIISLAGILSMDFSKSYDATNQYGDIVKMFGNGIYAHDSYFKAPISIGSDICILFVLVPLFIYTSVKNMRADTNITKVQLVSVYAVALYYAASISFGVTYNLFHLLYIALFSCSLFGMFSTIRKIKINKLNFEITLGIKIFLVLTGIALIVAWMPDIIPSIIEGRTLSLIEVYTTEITYVLDMGIIGPLCLVCLYLLNKKDNLGTLILAILFKVCMIVGVMMISQTICQSLSGYEITLPVLICKSGSFSVLGVFALYFNTKLYRRLRG</sequence>
<keyword evidence="1" id="KW-0812">Transmembrane</keyword>
<accession>A0A398BBG5</accession>
<dbReference type="EMBL" id="QWVT01000009">
    <property type="protein sequence ID" value="RID87509.1"/>
    <property type="molecule type" value="Genomic_DNA"/>
</dbReference>
<keyword evidence="3" id="KW-1185">Reference proteome</keyword>
<feature type="transmembrane region" description="Helical" evidence="1">
    <location>
        <begin position="120"/>
        <end position="138"/>
    </location>
</feature>
<keyword evidence="1" id="KW-0472">Membrane</keyword>
<reference evidence="2 3" key="1">
    <citation type="submission" date="2018-08" db="EMBL/GenBank/DDBJ databases">
        <title>Bacillus jemisoniae sp. nov., Bacillus chryseoplanitiae sp. nov., Bacillus resnikiae sp. nov., and Bacillus frankliniae sp. nov., isolated from Viking spacecraft and associated surfaces.</title>
        <authorList>
            <person name="Seuylemezian A."/>
            <person name="Vaishampayan P."/>
        </authorList>
    </citation>
    <scope>NUCLEOTIDE SEQUENCE [LARGE SCALE GENOMIC DNA]</scope>
    <source>
        <strain evidence="2 3">JJ-247</strain>
    </source>
</reference>
<dbReference type="OrthoDB" id="3260635at2"/>